<dbReference type="GO" id="GO:0005886">
    <property type="term" value="C:plasma membrane"/>
    <property type="evidence" value="ECO:0007669"/>
    <property type="project" value="UniProtKB-SubCell"/>
</dbReference>
<comment type="subcellular location">
    <subcellularLocation>
        <location evidence="1">Cell membrane</location>
        <topology evidence="1">Multi-pass membrane protein</topology>
    </subcellularLocation>
</comment>
<keyword evidence="3 6" id="KW-0812">Transmembrane</keyword>
<feature type="transmembrane region" description="Helical" evidence="6">
    <location>
        <begin position="6"/>
        <end position="36"/>
    </location>
</feature>
<keyword evidence="5 6" id="KW-0472">Membrane</keyword>
<feature type="transmembrane region" description="Helical" evidence="6">
    <location>
        <begin position="136"/>
        <end position="157"/>
    </location>
</feature>
<feature type="transmembrane region" description="Helical" evidence="6">
    <location>
        <begin position="98"/>
        <end position="116"/>
    </location>
</feature>
<dbReference type="EMBL" id="BARU01036164">
    <property type="protein sequence ID" value="GAH88276.1"/>
    <property type="molecule type" value="Genomic_DNA"/>
</dbReference>
<feature type="transmembrane region" description="Helical" evidence="6">
    <location>
        <begin position="57"/>
        <end position="78"/>
    </location>
</feature>
<gene>
    <name evidence="7" type="ORF">S03H2_56526</name>
</gene>
<evidence type="ECO:0000256" key="2">
    <source>
        <dbReference type="ARBA" id="ARBA00022475"/>
    </source>
</evidence>
<evidence type="ECO:0000256" key="4">
    <source>
        <dbReference type="ARBA" id="ARBA00022989"/>
    </source>
</evidence>
<evidence type="ECO:0000256" key="5">
    <source>
        <dbReference type="ARBA" id="ARBA00023136"/>
    </source>
</evidence>
<evidence type="ECO:0000256" key="6">
    <source>
        <dbReference type="SAM" id="Phobius"/>
    </source>
</evidence>
<dbReference type="AlphaFoldDB" id="X1J0P3"/>
<accession>X1J0P3</accession>
<reference evidence="7" key="1">
    <citation type="journal article" date="2014" name="Front. Microbiol.">
        <title>High frequency of phylogenetically diverse reductive dehalogenase-homologous genes in deep subseafloor sedimentary metagenomes.</title>
        <authorList>
            <person name="Kawai M."/>
            <person name="Futagami T."/>
            <person name="Toyoda A."/>
            <person name="Takaki Y."/>
            <person name="Nishi S."/>
            <person name="Hori S."/>
            <person name="Arai W."/>
            <person name="Tsubouchi T."/>
            <person name="Morono Y."/>
            <person name="Uchiyama I."/>
            <person name="Ito T."/>
            <person name="Fujiyama A."/>
            <person name="Inagaki F."/>
            <person name="Takami H."/>
        </authorList>
    </citation>
    <scope>NUCLEOTIDE SEQUENCE</scope>
    <source>
        <strain evidence="7">Expedition CK06-06</strain>
    </source>
</reference>
<comment type="caution">
    <text evidence="7">The sequence shown here is derived from an EMBL/GenBank/DDBJ whole genome shotgun (WGS) entry which is preliminary data.</text>
</comment>
<evidence type="ECO:0000313" key="7">
    <source>
        <dbReference type="EMBL" id="GAH88276.1"/>
    </source>
</evidence>
<proteinExistence type="predicted"/>
<evidence type="ECO:0000256" key="1">
    <source>
        <dbReference type="ARBA" id="ARBA00004651"/>
    </source>
</evidence>
<dbReference type="Pfam" id="PF03994">
    <property type="entry name" value="DUF350"/>
    <property type="match status" value="1"/>
</dbReference>
<sequence>MYELGLALPIWLTVLIWVARIVVLVFICSLLAWLGIRALDALTPEVQERQRIGENPISTGLFIGGFFIMVGLVIHGAATAYTAVGGSIVNYIFDFRTWGMAAISFVISLLIGIALLRIVDKLTPKIPFVSVNKHPIAVGVYVFGYLVFFGLILHAALSMPF</sequence>
<evidence type="ECO:0000256" key="3">
    <source>
        <dbReference type="ARBA" id="ARBA00022692"/>
    </source>
</evidence>
<keyword evidence="4 6" id="KW-1133">Transmembrane helix</keyword>
<name>X1J0P3_9ZZZZ</name>
<protein>
    <recommendedName>
        <fullName evidence="8">DUF350 domain-containing protein</fullName>
    </recommendedName>
</protein>
<dbReference type="InterPro" id="IPR007140">
    <property type="entry name" value="DUF350"/>
</dbReference>
<keyword evidence="2" id="KW-1003">Cell membrane</keyword>
<organism evidence="7">
    <name type="scientific">marine sediment metagenome</name>
    <dbReference type="NCBI Taxonomy" id="412755"/>
    <lineage>
        <taxon>unclassified sequences</taxon>
        <taxon>metagenomes</taxon>
        <taxon>ecological metagenomes</taxon>
    </lineage>
</organism>
<evidence type="ECO:0008006" key="8">
    <source>
        <dbReference type="Google" id="ProtNLM"/>
    </source>
</evidence>